<feature type="transmembrane region" description="Helical" evidence="1">
    <location>
        <begin position="32"/>
        <end position="51"/>
    </location>
</feature>
<dbReference type="Proteomes" id="UP000054408">
    <property type="component" value="Unassembled WGS sequence"/>
</dbReference>
<organism evidence="2 3">
    <name type="scientific">Thecamonas trahens ATCC 50062</name>
    <dbReference type="NCBI Taxonomy" id="461836"/>
    <lineage>
        <taxon>Eukaryota</taxon>
        <taxon>Apusozoa</taxon>
        <taxon>Apusomonadida</taxon>
        <taxon>Apusomonadidae</taxon>
        <taxon>Thecamonas</taxon>
    </lineage>
</organism>
<dbReference type="EMBL" id="GL349450">
    <property type="protein sequence ID" value="KNC48197.1"/>
    <property type="molecule type" value="Genomic_DNA"/>
</dbReference>
<gene>
    <name evidence="2" type="ORF">AMSG_04426</name>
</gene>
<keyword evidence="1" id="KW-0812">Transmembrane</keyword>
<dbReference type="GeneID" id="25563969"/>
<keyword evidence="1" id="KW-0472">Membrane</keyword>
<keyword evidence="3" id="KW-1185">Reference proteome</keyword>
<accession>A0A0L0D742</accession>
<reference evidence="2 3" key="1">
    <citation type="submission" date="2010-05" db="EMBL/GenBank/DDBJ databases">
        <title>The Genome Sequence of Thecamonas trahens ATCC 50062.</title>
        <authorList>
            <consortium name="The Broad Institute Genome Sequencing Platform"/>
            <person name="Russ C."/>
            <person name="Cuomo C."/>
            <person name="Shea T."/>
            <person name="Young S.K."/>
            <person name="Zeng Q."/>
            <person name="Koehrsen M."/>
            <person name="Haas B."/>
            <person name="Borodovsky M."/>
            <person name="Guigo R."/>
            <person name="Alvarado L."/>
            <person name="Berlin A."/>
            <person name="Bochicchio J."/>
            <person name="Borenstein D."/>
            <person name="Chapman S."/>
            <person name="Chen Z."/>
            <person name="Freedman E."/>
            <person name="Gellesch M."/>
            <person name="Goldberg J."/>
            <person name="Griggs A."/>
            <person name="Gujja S."/>
            <person name="Heilman E."/>
            <person name="Heiman D."/>
            <person name="Hepburn T."/>
            <person name="Howarth C."/>
            <person name="Jen D."/>
            <person name="Larson L."/>
            <person name="Mehta T."/>
            <person name="Park D."/>
            <person name="Pearson M."/>
            <person name="Roberts A."/>
            <person name="Saif S."/>
            <person name="Shenoy N."/>
            <person name="Sisk P."/>
            <person name="Stolte C."/>
            <person name="Sykes S."/>
            <person name="Thomson T."/>
            <person name="Walk T."/>
            <person name="White J."/>
            <person name="Yandava C."/>
            <person name="Burger G."/>
            <person name="Gray M.W."/>
            <person name="Holland P.W.H."/>
            <person name="King N."/>
            <person name="Lang F.B.F."/>
            <person name="Roger A.J."/>
            <person name="Ruiz-Trillo I."/>
            <person name="Lander E."/>
            <person name="Nusbaum C."/>
        </authorList>
    </citation>
    <scope>NUCLEOTIDE SEQUENCE [LARGE SCALE GENOMIC DNA]</scope>
    <source>
        <strain evidence="2 3">ATCC 50062</strain>
    </source>
</reference>
<protein>
    <submittedName>
        <fullName evidence="2">Uncharacterized protein</fullName>
    </submittedName>
</protein>
<keyword evidence="1" id="KW-1133">Transmembrane helix</keyword>
<evidence type="ECO:0000256" key="1">
    <source>
        <dbReference type="SAM" id="Phobius"/>
    </source>
</evidence>
<proteinExistence type="predicted"/>
<evidence type="ECO:0000313" key="2">
    <source>
        <dbReference type="EMBL" id="KNC48197.1"/>
    </source>
</evidence>
<dbReference type="RefSeq" id="XP_013758766.1">
    <property type="nucleotide sequence ID" value="XM_013903312.1"/>
</dbReference>
<name>A0A0L0D742_THETB</name>
<evidence type="ECO:0000313" key="3">
    <source>
        <dbReference type="Proteomes" id="UP000054408"/>
    </source>
</evidence>
<sequence length="132" mass="13209">MRPARPARPRPAAAVGSTLAGRALTFMLRHMVWILFICIGGTIVLTMQYTGAPTGDAGEPPPAAAAGSAGRDATAAGTAVSSDGGDVADGGLSAVWGYMGMATVCIGGCLFTATKVSKALAKMDLQSDAHTV</sequence>
<dbReference type="AlphaFoldDB" id="A0A0L0D742"/>
<feature type="transmembrane region" description="Helical" evidence="1">
    <location>
        <begin position="95"/>
        <end position="113"/>
    </location>
</feature>